<dbReference type="Proteomes" id="UP000555552">
    <property type="component" value="Unassembled WGS sequence"/>
</dbReference>
<dbReference type="Pfam" id="PF01865">
    <property type="entry name" value="PhoU_div"/>
    <property type="match status" value="1"/>
</dbReference>
<dbReference type="InterPro" id="IPR038078">
    <property type="entry name" value="PhoU-like_sf"/>
</dbReference>
<proteinExistence type="inferred from homology"/>
<dbReference type="AlphaFoldDB" id="A0A849BQX6"/>
<evidence type="ECO:0000256" key="1">
    <source>
        <dbReference type="ARBA" id="ARBA00008591"/>
    </source>
</evidence>
<dbReference type="EMBL" id="JABEMA010000080">
    <property type="protein sequence ID" value="NNH22914.1"/>
    <property type="molecule type" value="Genomic_DNA"/>
</dbReference>
<evidence type="ECO:0000313" key="3">
    <source>
        <dbReference type="Proteomes" id="UP000555552"/>
    </source>
</evidence>
<comment type="caution">
    <text evidence="2">The sequence shown here is derived from an EMBL/GenBank/DDBJ whole genome shotgun (WGS) entry which is preliminary data.</text>
</comment>
<dbReference type="RefSeq" id="WP_171202744.1">
    <property type="nucleotide sequence ID" value="NZ_BAAANP010000001.1"/>
</dbReference>
<dbReference type="PANTHER" id="PTHR37298">
    <property type="entry name" value="UPF0111 PROTEIN YKAA"/>
    <property type="match status" value="1"/>
</dbReference>
<organism evidence="2 3">
    <name type="scientific">Pseudokineococcus marinus</name>
    <dbReference type="NCBI Taxonomy" id="351215"/>
    <lineage>
        <taxon>Bacteria</taxon>
        <taxon>Bacillati</taxon>
        <taxon>Actinomycetota</taxon>
        <taxon>Actinomycetes</taxon>
        <taxon>Kineosporiales</taxon>
        <taxon>Kineosporiaceae</taxon>
        <taxon>Pseudokineococcus</taxon>
    </lineage>
</organism>
<dbReference type="InterPro" id="IPR052912">
    <property type="entry name" value="UPF0111_domain"/>
</dbReference>
<comment type="similarity">
    <text evidence="1">Belongs to the UPF0111 family.</text>
</comment>
<protein>
    <submittedName>
        <fullName evidence="2">DUF47 family protein</fullName>
    </submittedName>
</protein>
<name>A0A849BQX6_9ACTN</name>
<dbReference type="PANTHER" id="PTHR37298:SF1">
    <property type="entry name" value="UPF0111 PROTEIN YKAA"/>
    <property type="match status" value="1"/>
</dbReference>
<reference evidence="2 3" key="1">
    <citation type="submission" date="2020-05" db="EMBL/GenBank/DDBJ databases">
        <title>MicrobeNet Type strains.</title>
        <authorList>
            <person name="Nicholson A.C."/>
        </authorList>
    </citation>
    <scope>NUCLEOTIDE SEQUENCE [LARGE SCALE GENOMIC DNA]</scope>
    <source>
        <strain evidence="2 3">JCM 14547</strain>
    </source>
</reference>
<dbReference type="Gene3D" id="1.20.58.220">
    <property type="entry name" value="Phosphate transport system protein phou homolog 2, domain 2"/>
    <property type="match status" value="1"/>
</dbReference>
<keyword evidence="3" id="KW-1185">Reference proteome</keyword>
<sequence length="205" mass="22645">MRLRLLPREPDFTALFVGLAEHVQRGAERLAEVLASAPPERDRALEALQEAERAADDQVHLVSRRLTSTFSPPFARRDVHALAQALDTCLDEMALAGQLVAAQGPAPLPPAFLDVAPLLVRLAELTRRAMADVDAADRLAEYWVEVNRLENRACALLLRLRSELLDDGDLRRALRLRDVADALQRSAGAFERLAHVVEVIALVDP</sequence>
<dbReference type="InterPro" id="IPR018445">
    <property type="entry name" value="Put_Phosphate_transp_reg"/>
</dbReference>
<accession>A0A849BQX6</accession>
<evidence type="ECO:0000313" key="2">
    <source>
        <dbReference type="EMBL" id="NNH22914.1"/>
    </source>
</evidence>
<gene>
    <name evidence="2" type="ORF">HLB09_07370</name>
</gene>